<evidence type="ECO:0000256" key="4">
    <source>
        <dbReference type="ARBA" id="ARBA00023015"/>
    </source>
</evidence>
<dbReference type="GO" id="GO:0016592">
    <property type="term" value="C:mediator complex"/>
    <property type="evidence" value="ECO:0007669"/>
    <property type="project" value="InterPro"/>
</dbReference>
<keyword evidence="6 9" id="KW-0804">Transcription</keyword>
<proteinExistence type="inferred from homology"/>
<evidence type="ECO:0000313" key="12">
    <source>
        <dbReference type="Proteomes" id="UP000006310"/>
    </source>
</evidence>
<evidence type="ECO:0000256" key="5">
    <source>
        <dbReference type="ARBA" id="ARBA00023159"/>
    </source>
</evidence>
<comment type="similarity">
    <text evidence="2 9">Belongs to the Mediator complex subunit 8 family.</text>
</comment>
<dbReference type="PANTHER" id="PTHR13074">
    <property type="entry name" value="MEDIATOR OF RNA POLYMERASE II TRANSCRIPTION SUBUNIT 8"/>
    <property type="match status" value="1"/>
</dbReference>
<dbReference type="GO" id="GO:0070847">
    <property type="term" value="C:core mediator complex"/>
    <property type="evidence" value="ECO:0007669"/>
    <property type="project" value="EnsemblFungi"/>
</dbReference>
<dbReference type="GO" id="GO:0051123">
    <property type="term" value="P:RNA polymerase II preinitiation complex assembly"/>
    <property type="evidence" value="ECO:0007669"/>
    <property type="project" value="EnsemblFungi"/>
</dbReference>
<evidence type="ECO:0000313" key="11">
    <source>
        <dbReference type="EMBL" id="CCK68045.1"/>
    </source>
</evidence>
<evidence type="ECO:0000256" key="8">
    <source>
        <dbReference type="ARBA" id="ARBA00031261"/>
    </source>
</evidence>
<name>J7QZV8_HUIN7</name>
<comment type="subcellular location">
    <subcellularLocation>
        <location evidence="1 9">Nucleus</location>
    </subcellularLocation>
</comment>
<protein>
    <recommendedName>
        <fullName evidence="3 9">Mediator of RNA polymerase II transcription subunit 8</fullName>
    </recommendedName>
    <alternativeName>
        <fullName evidence="8 9">Mediator complex subunit 8</fullName>
    </alternativeName>
</protein>
<dbReference type="Gene3D" id="1.20.58.1710">
    <property type="match status" value="1"/>
</dbReference>
<accession>J7QZV8</accession>
<evidence type="ECO:0000256" key="3">
    <source>
        <dbReference type="ARBA" id="ARBA00020637"/>
    </source>
</evidence>
<dbReference type="Gene3D" id="6.10.250.2610">
    <property type="match status" value="1"/>
</dbReference>
<evidence type="ECO:0000256" key="7">
    <source>
        <dbReference type="ARBA" id="ARBA00023242"/>
    </source>
</evidence>
<dbReference type="GO" id="GO:0032968">
    <property type="term" value="P:positive regulation of transcription elongation by RNA polymerase II"/>
    <property type="evidence" value="ECO:0007669"/>
    <property type="project" value="EnsemblFungi"/>
</dbReference>
<gene>
    <name evidence="11" type="primary">KNAG0A03640</name>
    <name evidence="9" type="synonym">MED8</name>
    <name evidence="11" type="ordered locus">KNAG_0A03640</name>
</gene>
<dbReference type="EMBL" id="HE978314">
    <property type="protein sequence ID" value="CCK68045.1"/>
    <property type="molecule type" value="Genomic_DNA"/>
</dbReference>
<dbReference type="GO" id="GO:0000122">
    <property type="term" value="P:negative regulation of transcription by RNA polymerase II"/>
    <property type="evidence" value="ECO:0007669"/>
    <property type="project" value="EnsemblFungi"/>
</dbReference>
<dbReference type="GO" id="GO:0000978">
    <property type="term" value="F:RNA polymerase II cis-regulatory region sequence-specific DNA binding"/>
    <property type="evidence" value="ECO:0007669"/>
    <property type="project" value="EnsemblFungi"/>
</dbReference>
<dbReference type="Proteomes" id="UP000006310">
    <property type="component" value="Chromosome 1"/>
</dbReference>
<dbReference type="GO" id="GO:0017025">
    <property type="term" value="F:TBP-class protein binding"/>
    <property type="evidence" value="ECO:0007669"/>
    <property type="project" value="EnsemblFungi"/>
</dbReference>
<dbReference type="HOGENOM" id="CLU_108151_0_0_1"/>
<evidence type="ECO:0000256" key="10">
    <source>
        <dbReference type="SAM" id="MobiDB-lite"/>
    </source>
</evidence>
<dbReference type="OMA" id="PQWYSLQ"/>
<dbReference type="InterPro" id="IPR019364">
    <property type="entry name" value="Mediatior_Med8_fun/met"/>
</dbReference>
<comment type="subunit">
    <text evidence="9">Component of the Mediator complex.</text>
</comment>
<dbReference type="GO" id="GO:0003714">
    <property type="term" value="F:transcription corepressor activity"/>
    <property type="evidence" value="ECO:0007669"/>
    <property type="project" value="EnsemblFungi"/>
</dbReference>
<dbReference type="RefSeq" id="XP_022462291.1">
    <property type="nucleotide sequence ID" value="XM_022607941.1"/>
</dbReference>
<dbReference type="GO" id="GO:0060261">
    <property type="term" value="P:positive regulation of transcription initiation by RNA polymerase II"/>
    <property type="evidence" value="ECO:0007669"/>
    <property type="project" value="EnsemblFungi"/>
</dbReference>
<dbReference type="PANTHER" id="PTHR13074:SF9">
    <property type="entry name" value="MEDIATOR OF RNA POLYMERASE II TRANSCRIPTION SUBUNIT 8"/>
    <property type="match status" value="1"/>
</dbReference>
<feature type="region of interest" description="Disordered" evidence="10">
    <location>
        <begin position="1"/>
        <end position="28"/>
    </location>
</feature>
<evidence type="ECO:0000256" key="1">
    <source>
        <dbReference type="ARBA" id="ARBA00004123"/>
    </source>
</evidence>
<keyword evidence="12" id="KW-1185">Reference proteome</keyword>
<evidence type="ECO:0000256" key="9">
    <source>
        <dbReference type="RuleBase" id="RU364144"/>
    </source>
</evidence>
<reference evidence="12" key="2">
    <citation type="submission" date="2012-08" db="EMBL/GenBank/DDBJ databases">
        <title>Genome sequence of Kazachstania naganishii.</title>
        <authorList>
            <person name="Gordon J.L."/>
            <person name="Armisen D."/>
            <person name="Proux-Wera E."/>
            <person name="OhEigeartaigh S.S."/>
            <person name="Byrne K.P."/>
            <person name="Wolfe K.H."/>
        </authorList>
    </citation>
    <scope>NUCLEOTIDE SEQUENCE [LARGE SCALE GENOMIC DNA]</scope>
    <source>
        <strain evidence="12">ATCC MYA-139 / BCRC 22969 / CBS 8797 / CCRC 22969 / KCTC 17520 / NBRC 10181 / NCYC 3082</strain>
    </source>
</reference>
<sequence>MSQEPVQSHPKANDLAPPDGIEPDFSGVPTQALDAVRMRVAQLTHSLRRVRDDLSKSELPQWYSLQAQLNVTLSQLMSVTSTLEHYYETLDSTVIYPLPNFPTTSHENLLTTLLRKKFPPDVEEWIKVSKETFDIPSNTLSSEETRKILQNDINITKWALGIFAEQFEKQNFKENNDDNMIIDSQESSINNYKPSRPFEADDILKYMYCGQIPTTSSDDVNQ</sequence>
<evidence type="ECO:0000256" key="2">
    <source>
        <dbReference type="ARBA" id="ARBA00005716"/>
    </source>
</evidence>
<keyword evidence="7 9" id="KW-0539">Nucleus</keyword>
<dbReference type="AlphaFoldDB" id="J7QZV8"/>
<comment type="function">
    <text evidence="9">Component of the Mediator complex, a coactivator involved in the regulated transcription of nearly all RNA polymerase II-dependent genes. Mediator functions as a bridge to convey information from gene-specific regulatory proteins to the basal RNA polymerase II transcription machinery. Mediator is recruited to promoters by direct interactions with regulatory proteins and serves as a scaffold for the assembly of a functional preinitiation complex with RNA polymerase II and the general transcription factors.</text>
</comment>
<dbReference type="KEGG" id="kng:KNAG_0A03640"/>
<keyword evidence="4 9" id="KW-0805">Transcription regulation</keyword>
<reference evidence="11 12" key="1">
    <citation type="journal article" date="2011" name="Proc. Natl. Acad. Sci. U.S.A.">
        <title>Evolutionary erosion of yeast sex chromosomes by mating-type switching accidents.</title>
        <authorList>
            <person name="Gordon J.L."/>
            <person name="Armisen D."/>
            <person name="Proux-Wera E."/>
            <person name="Oheigeartaigh S.S."/>
            <person name="Byrne K.P."/>
            <person name="Wolfe K.H."/>
        </authorList>
    </citation>
    <scope>NUCLEOTIDE SEQUENCE [LARGE SCALE GENOMIC DNA]</scope>
    <source>
        <strain evidence="12">ATCC MYA-139 / BCRC 22969 / CBS 8797 / CCRC 22969 / KCTC 17520 / NBRC 10181 / NCYC 3082</strain>
    </source>
</reference>
<dbReference type="GeneID" id="34523680"/>
<dbReference type="OrthoDB" id="5329317at2759"/>
<keyword evidence="5 9" id="KW-0010">Activator</keyword>
<evidence type="ECO:0000256" key="6">
    <source>
        <dbReference type="ARBA" id="ARBA00023163"/>
    </source>
</evidence>
<organism evidence="11 12">
    <name type="scientific">Huiozyma naganishii (strain ATCC MYA-139 / BCRC 22969 / CBS 8797 / KCTC 17520 / NBRC 10181 / NCYC 3082 / Yp74L-3)</name>
    <name type="common">Yeast</name>
    <name type="synonym">Kazachstania naganishii</name>
    <dbReference type="NCBI Taxonomy" id="1071383"/>
    <lineage>
        <taxon>Eukaryota</taxon>
        <taxon>Fungi</taxon>
        <taxon>Dikarya</taxon>
        <taxon>Ascomycota</taxon>
        <taxon>Saccharomycotina</taxon>
        <taxon>Saccharomycetes</taxon>
        <taxon>Saccharomycetales</taxon>
        <taxon>Saccharomycetaceae</taxon>
        <taxon>Huiozyma</taxon>
    </lineage>
</organism>
<dbReference type="Pfam" id="PF10232">
    <property type="entry name" value="Med8"/>
    <property type="match status" value="1"/>
</dbReference>
<dbReference type="eggNOG" id="ENOG502S8U1">
    <property type="taxonomic scope" value="Eukaryota"/>
</dbReference>